<comment type="subcellular location">
    <subcellularLocation>
        <location evidence="2">Membrane</location>
    </subcellularLocation>
</comment>
<dbReference type="HOGENOM" id="CLU_000445_42_3_6"/>
<dbReference type="InterPro" id="IPR036097">
    <property type="entry name" value="HisK_dim/P_sf"/>
</dbReference>
<evidence type="ECO:0000256" key="9">
    <source>
        <dbReference type="ARBA" id="ARBA00023136"/>
    </source>
</evidence>
<dbReference type="Gene3D" id="3.30.565.10">
    <property type="entry name" value="Histidine kinase-like ATPase, C-terminal domain"/>
    <property type="match status" value="1"/>
</dbReference>
<dbReference type="PRINTS" id="PR00344">
    <property type="entry name" value="BCTRLSENSOR"/>
</dbReference>
<evidence type="ECO:0000313" key="12">
    <source>
        <dbReference type="EMBL" id="CCK76067.1"/>
    </source>
</evidence>
<evidence type="ECO:0000256" key="1">
    <source>
        <dbReference type="ARBA" id="ARBA00000085"/>
    </source>
</evidence>
<evidence type="ECO:0000256" key="8">
    <source>
        <dbReference type="ARBA" id="ARBA00022989"/>
    </source>
</evidence>
<dbReference type="InterPro" id="IPR004358">
    <property type="entry name" value="Sig_transdc_His_kin-like_C"/>
</dbReference>
<evidence type="ECO:0000259" key="11">
    <source>
        <dbReference type="PROSITE" id="PS50109"/>
    </source>
</evidence>
<dbReference type="AlphaFoldDB" id="R4YMJ1"/>
<dbReference type="SMART" id="SM00387">
    <property type="entry name" value="HATPase_c"/>
    <property type="match status" value="1"/>
</dbReference>
<dbReference type="EMBL" id="FO203512">
    <property type="protein sequence ID" value="CCK76067.1"/>
    <property type="molecule type" value="Genomic_DNA"/>
</dbReference>
<dbReference type="Gene3D" id="1.10.287.130">
    <property type="match status" value="1"/>
</dbReference>
<evidence type="ECO:0000313" key="13">
    <source>
        <dbReference type="Proteomes" id="UP000032749"/>
    </source>
</evidence>
<reference evidence="12 13" key="1">
    <citation type="journal article" date="2013" name="Nat. Commun.">
        <title>Genome sequence and functional genomic analysis of the oil-degrading bacterium Oleispira antarctica.</title>
        <authorList>
            <person name="Kube M."/>
            <person name="Chernikova T.N."/>
            <person name="Al-Ramahi Y."/>
            <person name="Beloqui A."/>
            <person name="Lopez-Cortez N."/>
            <person name="Guazzaroni M.E."/>
            <person name="Heipieper H.J."/>
            <person name="Klages S."/>
            <person name="Kotsyurbenko O.R."/>
            <person name="Langer I."/>
            <person name="Nechitaylo T.Y."/>
            <person name="Lunsdorf H."/>
            <person name="Fernandez M."/>
            <person name="Juarez S."/>
            <person name="Ciordia S."/>
            <person name="Singer A."/>
            <person name="Kagan O."/>
            <person name="Egorova O."/>
            <person name="Petit P.A."/>
            <person name="Stogios P."/>
            <person name="Kim Y."/>
            <person name="Tchigvintsev A."/>
            <person name="Flick R."/>
            <person name="Denaro R."/>
            <person name="Genovese M."/>
            <person name="Albar J.P."/>
            <person name="Reva O.N."/>
            <person name="Martinez-Gomariz M."/>
            <person name="Tran H."/>
            <person name="Ferrer M."/>
            <person name="Savchenko A."/>
            <person name="Yakunin A.F."/>
            <person name="Yakimov M.M."/>
            <person name="Golyshina O.V."/>
            <person name="Reinhardt R."/>
            <person name="Golyshin P.N."/>
        </authorList>
    </citation>
    <scope>NUCLEOTIDE SEQUENCE [LARGE SCALE GENOMIC DNA]</scope>
</reference>
<evidence type="ECO:0000256" key="10">
    <source>
        <dbReference type="SAM" id="Phobius"/>
    </source>
</evidence>
<dbReference type="GO" id="GO:0000155">
    <property type="term" value="F:phosphorelay sensor kinase activity"/>
    <property type="evidence" value="ECO:0007669"/>
    <property type="project" value="InterPro"/>
</dbReference>
<evidence type="ECO:0000256" key="5">
    <source>
        <dbReference type="ARBA" id="ARBA00022679"/>
    </source>
</evidence>
<name>R4YMJ1_OLEAN</name>
<feature type="domain" description="Histidine kinase" evidence="11">
    <location>
        <begin position="265"/>
        <end position="477"/>
    </location>
</feature>
<keyword evidence="7" id="KW-0418">Kinase</keyword>
<keyword evidence="13" id="KW-1185">Reference proteome</keyword>
<keyword evidence="5 12" id="KW-0808">Transferase</keyword>
<dbReference type="PROSITE" id="PS50109">
    <property type="entry name" value="HIS_KIN"/>
    <property type="match status" value="1"/>
</dbReference>
<keyword evidence="8 10" id="KW-1133">Transmembrane helix</keyword>
<dbReference type="InterPro" id="IPR036890">
    <property type="entry name" value="HATPase_C_sf"/>
</dbReference>
<dbReference type="SUPFAM" id="SSF55874">
    <property type="entry name" value="ATPase domain of HSP90 chaperone/DNA topoisomerase II/histidine kinase"/>
    <property type="match status" value="1"/>
</dbReference>
<dbReference type="PANTHER" id="PTHR45436">
    <property type="entry name" value="SENSOR HISTIDINE KINASE YKOH"/>
    <property type="match status" value="1"/>
</dbReference>
<evidence type="ECO:0000256" key="7">
    <source>
        <dbReference type="ARBA" id="ARBA00022777"/>
    </source>
</evidence>
<dbReference type="GO" id="GO:0005886">
    <property type="term" value="C:plasma membrane"/>
    <property type="evidence" value="ECO:0007669"/>
    <property type="project" value="TreeGrafter"/>
</dbReference>
<accession>R4YMJ1</accession>
<keyword evidence="9 10" id="KW-0472">Membrane</keyword>
<keyword evidence="6 10" id="KW-0812">Transmembrane</keyword>
<protein>
    <recommendedName>
        <fullName evidence="3">histidine kinase</fullName>
        <ecNumber evidence="3">2.7.13.3</ecNumber>
    </recommendedName>
</protein>
<dbReference type="Proteomes" id="UP000032749">
    <property type="component" value="Chromosome"/>
</dbReference>
<dbReference type="KEGG" id="oai:OLEAN_C18910"/>
<proteinExistence type="predicted"/>
<evidence type="ECO:0000256" key="3">
    <source>
        <dbReference type="ARBA" id="ARBA00012438"/>
    </source>
</evidence>
<evidence type="ECO:0000256" key="6">
    <source>
        <dbReference type="ARBA" id="ARBA00022692"/>
    </source>
</evidence>
<feature type="transmembrane region" description="Helical" evidence="10">
    <location>
        <begin position="178"/>
        <end position="200"/>
    </location>
</feature>
<feature type="transmembrane region" description="Helical" evidence="10">
    <location>
        <begin position="12"/>
        <end position="33"/>
    </location>
</feature>
<dbReference type="STRING" id="698738.OLEAN_C18910"/>
<dbReference type="InterPro" id="IPR050428">
    <property type="entry name" value="TCS_sensor_his_kinase"/>
</dbReference>
<comment type="catalytic activity">
    <reaction evidence="1">
        <text>ATP + protein L-histidine = ADP + protein N-phospho-L-histidine.</text>
        <dbReference type="EC" id="2.7.13.3"/>
    </reaction>
</comment>
<dbReference type="InterPro" id="IPR005467">
    <property type="entry name" value="His_kinase_dom"/>
</dbReference>
<sequence>MNTWSLRRRLSLQMLITVICMISLFGLSVYFSLNHAAERYFQTRLQHDAEMLMGALRFDDKRIYLADGVNQPIFRKPFSGHYYQIQIHSPQHKKINLNSQSLEGNTLTFSSIKSTESNILQEKRALQEDGAPQFVWLDFPRDQHLYLFSHNEKRTIQNTKEITINISVAEDFAPIERAFGWAFFILLIIFITIALLWNGILQGLLKRHLRPFEQIKTQLQELTEQQRENLTPSPMQELQPLVQEINHLGIRTRERLERARLASGNLSHALKTPMSIITNRLDLPLSSQGEQEQKECQQQLQIMQGLIERELKRARIAGLMSRGQALDMITLFEQLTMTMNKLHSQRQIHLIAPTQLDFPGDREDMMELFGNLLDNACKWAQSQVMIRLDIIPASDKKTDHNKTRCLRVCIGDDGPGVPSHELVRLQHPGERLDETTPGHGLGLAIVADIIKQYDGQCIFSNIDKGGLQVCVQIPYPSSV</sequence>
<dbReference type="PANTHER" id="PTHR45436:SF5">
    <property type="entry name" value="SENSOR HISTIDINE KINASE TRCS"/>
    <property type="match status" value="1"/>
</dbReference>
<organism evidence="12 13">
    <name type="scientific">Oleispira antarctica RB-8</name>
    <dbReference type="NCBI Taxonomy" id="698738"/>
    <lineage>
        <taxon>Bacteria</taxon>
        <taxon>Pseudomonadati</taxon>
        <taxon>Pseudomonadota</taxon>
        <taxon>Gammaproteobacteria</taxon>
        <taxon>Oceanospirillales</taxon>
        <taxon>Oceanospirillaceae</taxon>
        <taxon>Oleispira</taxon>
    </lineage>
</organism>
<dbReference type="InterPro" id="IPR003594">
    <property type="entry name" value="HATPase_dom"/>
</dbReference>
<dbReference type="Pfam" id="PF02518">
    <property type="entry name" value="HATPase_c"/>
    <property type="match status" value="1"/>
</dbReference>
<dbReference type="SUPFAM" id="SSF47384">
    <property type="entry name" value="Homodimeric domain of signal transducing histidine kinase"/>
    <property type="match status" value="1"/>
</dbReference>
<evidence type="ECO:0000256" key="2">
    <source>
        <dbReference type="ARBA" id="ARBA00004370"/>
    </source>
</evidence>
<evidence type="ECO:0000256" key="4">
    <source>
        <dbReference type="ARBA" id="ARBA00022553"/>
    </source>
</evidence>
<dbReference type="OrthoDB" id="9809567at2"/>
<gene>
    <name evidence="12" type="ORF">OLEAN_C18910</name>
</gene>
<dbReference type="EC" id="2.7.13.3" evidence="3"/>
<keyword evidence="4" id="KW-0597">Phosphoprotein</keyword>